<dbReference type="GO" id="GO:0004867">
    <property type="term" value="F:serine-type endopeptidase inhibitor activity"/>
    <property type="evidence" value="ECO:0007669"/>
    <property type="project" value="UniProtKB-KW"/>
</dbReference>
<evidence type="ECO:0000256" key="3">
    <source>
        <dbReference type="ARBA" id="ARBA00022525"/>
    </source>
</evidence>
<keyword evidence="4" id="KW-0646">Protease inhibitor</keyword>
<accession>A0A671N749</accession>
<dbReference type="InterPro" id="IPR036186">
    <property type="entry name" value="Serpin_sf"/>
</dbReference>
<evidence type="ECO:0000256" key="11">
    <source>
        <dbReference type="ARBA" id="ARBA00066062"/>
    </source>
</evidence>
<feature type="signal peptide" evidence="13">
    <location>
        <begin position="1"/>
        <end position="18"/>
    </location>
</feature>
<evidence type="ECO:0000256" key="4">
    <source>
        <dbReference type="ARBA" id="ARBA00022690"/>
    </source>
</evidence>
<comment type="similarity">
    <text evidence="2 12">Belongs to the serpin family.</text>
</comment>
<evidence type="ECO:0000256" key="2">
    <source>
        <dbReference type="ARBA" id="ARBA00009500"/>
    </source>
</evidence>
<reference evidence="15" key="1">
    <citation type="submission" date="2025-08" db="UniProtKB">
        <authorList>
            <consortium name="Ensembl"/>
        </authorList>
    </citation>
    <scope>IDENTIFICATION</scope>
</reference>
<dbReference type="InterPro" id="IPR042178">
    <property type="entry name" value="Serpin_sf_1"/>
</dbReference>
<dbReference type="PANTHER" id="PTHR11461">
    <property type="entry name" value="SERINE PROTEASE INHIBITOR, SERPIN"/>
    <property type="match status" value="1"/>
</dbReference>
<sequence>MQSLSVLLIFTLCGSSLCNLMQEKQTDFGLQVFSEAIQSAPDRNLVLSPYGISSVLGMAQLGAYGSTLQMLTSKMGYSLQARGMPKLQRLLQRDLASEDGVEVASGVVVDQKIILEKIFRCSLTKAFQSVPHQIDFSQPEMARQVINSWTSDHTGGMITDFLPSGVLSELTRLVLLNALHFHGVWKTPFDPKLTREQLFHRVNGSAVSVPMMTMTSKFNCGEFVTEDGVDYDVIEVPYEGESLSMLLVIPFERDVPLLALNKELRSSKIHQWRKQMRKINKQLAIPRFSMDTEIDLKSTLSKMGLGDIFSQSKADFSHITTEEPLCVSNVLQRVKLEVNEEGTKGSSATGALLFSGQVNQPQEY</sequence>
<keyword evidence="6" id="KW-0722">Serine protease inhibitor</keyword>
<proteinExistence type="inferred from homology"/>
<evidence type="ECO:0000256" key="13">
    <source>
        <dbReference type="SAM" id="SignalP"/>
    </source>
</evidence>
<name>A0A671N749_9TELE</name>
<evidence type="ECO:0000256" key="1">
    <source>
        <dbReference type="ARBA" id="ARBA00004613"/>
    </source>
</evidence>
<evidence type="ECO:0000259" key="14">
    <source>
        <dbReference type="SMART" id="SM00093"/>
    </source>
</evidence>
<dbReference type="Gene3D" id="3.30.497.10">
    <property type="entry name" value="Antithrombin, subunit I, domain 2"/>
    <property type="match status" value="1"/>
</dbReference>
<keyword evidence="7" id="KW-0325">Glycoprotein</keyword>
<dbReference type="SUPFAM" id="SSF56574">
    <property type="entry name" value="Serpins"/>
    <property type="match status" value="1"/>
</dbReference>
<evidence type="ECO:0000256" key="8">
    <source>
        <dbReference type="ARBA" id="ARBA00040523"/>
    </source>
</evidence>
<reference evidence="15" key="2">
    <citation type="submission" date="2025-09" db="UniProtKB">
        <authorList>
            <consortium name="Ensembl"/>
        </authorList>
    </citation>
    <scope>IDENTIFICATION</scope>
</reference>
<dbReference type="Proteomes" id="UP000472260">
    <property type="component" value="Unassembled WGS sequence"/>
</dbReference>
<dbReference type="SMART" id="SM00093">
    <property type="entry name" value="SERPIN"/>
    <property type="match status" value="1"/>
</dbReference>
<evidence type="ECO:0000256" key="7">
    <source>
        <dbReference type="ARBA" id="ARBA00023180"/>
    </source>
</evidence>
<feature type="domain" description="Serpin" evidence="14">
    <location>
        <begin position="30"/>
        <end position="361"/>
    </location>
</feature>
<feature type="chain" id="PRO_5025672805" description="Plasminogen activator inhibitor 1" evidence="13">
    <location>
        <begin position="19"/>
        <end position="364"/>
    </location>
</feature>
<gene>
    <name evidence="15" type="primary">LOC107668101</name>
</gene>
<dbReference type="InterPro" id="IPR000215">
    <property type="entry name" value="Serpin_fam"/>
</dbReference>
<comment type="subcellular location">
    <subcellularLocation>
        <location evidence="1">Secreted</location>
    </subcellularLocation>
</comment>
<keyword evidence="3" id="KW-0964">Secreted</keyword>
<keyword evidence="5 13" id="KW-0732">Signal</keyword>
<organism evidence="15 16">
    <name type="scientific">Sinocyclocheilus anshuiensis</name>
    <dbReference type="NCBI Taxonomy" id="1608454"/>
    <lineage>
        <taxon>Eukaryota</taxon>
        <taxon>Metazoa</taxon>
        <taxon>Chordata</taxon>
        <taxon>Craniata</taxon>
        <taxon>Vertebrata</taxon>
        <taxon>Euteleostomi</taxon>
        <taxon>Actinopterygii</taxon>
        <taxon>Neopterygii</taxon>
        <taxon>Teleostei</taxon>
        <taxon>Ostariophysi</taxon>
        <taxon>Cypriniformes</taxon>
        <taxon>Cyprinidae</taxon>
        <taxon>Cyprininae</taxon>
        <taxon>Sinocyclocheilus</taxon>
    </lineage>
</organism>
<dbReference type="GO" id="GO:0010757">
    <property type="term" value="P:negative regulation of plasminogen activation"/>
    <property type="evidence" value="ECO:0007669"/>
    <property type="project" value="TreeGrafter"/>
</dbReference>
<evidence type="ECO:0000313" key="16">
    <source>
        <dbReference type="Proteomes" id="UP000472260"/>
    </source>
</evidence>
<dbReference type="GO" id="GO:0005615">
    <property type="term" value="C:extracellular space"/>
    <property type="evidence" value="ECO:0007669"/>
    <property type="project" value="InterPro"/>
</dbReference>
<dbReference type="Ensembl" id="ENSSANT00000042912.1">
    <property type="protein sequence ID" value="ENSSANP00000040310.1"/>
    <property type="gene ID" value="ENSSANG00000020444.1"/>
</dbReference>
<evidence type="ECO:0000256" key="5">
    <source>
        <dbReference type="ARBA" id="ARBA00022729"/>
    </source>
</evidence>
<dbReference type="Pfam" id="PF00079">
    <property type="entry name" value="Serpin"/>
    <property type="match status" value="1"/>
</dbReference>
<comment type="subunit">
    <text evidence="11">Forms a heterodimer with TMPRSS7. Interacts with VTN. Binds LRP1B; binding is followed by internalization and degradation. Interacts with PPP1CB. In complex with PLAU/uPA, interacts with PLAUR/uPAR. Interacts with SORL1 and LRP1, either alone or in complex with PLAU; these interactions are abolished in the presence of LRPAP1/RAP. The ternary complex composed of PLAUR-PLAU-PAI1 also interacts with SORL1. Interacts with PLAT/tPA. Also interacts with SORL1, when complexed to PLAT/tPA.</text>
</comment>
<evidence type="ECO:0000313" key="15">
    <source>
        <dbReference type="Ensembl" id="ENSSANP00000040310.1"/>
    </source>
</evidence>
<keyword evidence="16" id="KW-1185">Reference proteome</keyword>
<dbReference type="InterPro" id="IPR042185">
    <property type="entry name" value="Serpin_sf_2"/>
</dbReference>
<evidence type="ECO:0000256" key="10">
    <source>
        <dbReference type="ARBA" id="ARBA00043166"/>
    </source>
</evidence>
<dbReference type="FunFam" id="3.30.497.10:FF:000006">
    <property type="entry name" value="Plasminogen activator inhibitor 1"/>
    <property type="match status" value="1"/>
</dbReference>
<evidence type="ECO:0000256" key="6">
    <source>
        <dbReference type="ARBA" id="ARBA00022900"/>
    </source>
</evidence>
<dbReference type="Gene3D" id="2.30.39.10">
    <property type="entry name" value="Alpha-1-antitrypsin, domain 1"/>
    <property type="match status" value="1"/>
</dbReference>
<dbReference type="InterPro" id="IPR023796">
    <property type="entry name" value="Serpin_dom"/>
</dbReference>
<evidence type="ECO:0000256" key="12">
    <source>
        <dbReference type="RuleBase" id="RU000411"/>
    </source>
</evidence>
<protein>
    <recommendedName>
        <fullName evidence="8">Plasminogen activator inhibitor 1</fullName>
    </recommendedName>
    <alternativeName>
        <fullName evidence="9">Endothelial plasminogen activator inhibitor</fullName>
    </alternativeName>
    <alternativeName>
        <fullName evidence="10">Serpin E1</fullName>
    </alternativeName>
</protein>
<evidence type="ECO:0000256" key="9">
    <source>
        <dbReference type="ARBA" id="ARBA00041825"/>
    </source>
</evidence>
<dbReference type="FunFam" id="2.30.39.10:FF:000006">
    <property type="entry name" value="Plasminogen activator inhibitor 1"/>
    <property type="match status" value="1"/>
</dbReference>
<dbReference type="PANTHER" id="PTHR11461:SF49">
    <property type="entry name" value="PLASMINOGEN ACTIVATOR INHIBITOR 1"/>
    <property type="match status" value="1"/>
</dbReference>
<dbReference type="AlphaFoldDB" id="A0A671N749"/>
<dbReference type="GO" id="GO:0061044">
    <property type="term" value="P:negative regulation of vascular wound healing"/>
    <property type="evidence" value="ECO:0007669"/>
    <property type="project" value="TreeGrafter"/>
</dbReference>